<organism evidence="3 4">
    <name type="scientific">Aureimonas pseudogalii</name>
    <dbReference type="NCBI Taxonomy" id="1744844"/>
    <lineage>
        <taxon>Bacteria</taxon>
        <taxon>Pseudomonadati</taxon>
        <taxon>Pseudomonadota</taxon>
        <taxon>Alphaproteobacteria</taxon>
        <taxon>Hyphomicrobiales</taxon>
        <taxon>Aurantimonadaceae</taxon>
        <taxon>Aureimonas</taxon>
    </lineage>
</organism>
<evidence type="ECO:0000259" key="2">
    <source>
        <dbReference type="PROSITE" id="PS50110"/>
    </source>
</evidence>
<comment type="caution">
    <text evidence="3">The sequence shown here is derived from an EMBL/GenBank/DDBJ whole genome shotgun (WGS) entry which is preliminary data.</text>
</comment>
<feature type="domain" description="Response regulatory" evidence="2">
    <location>
        <begin position="11"/>
        <end position="128"/>
    </location>
</feature>
<accession>A0A7W6MKF2</accession>
<evidence type="ECO:0000256" key="1">
    <source>
        <dbReference type="PROSITE-ProRule" id="PRU00169"/>
    </source>
</evidence>
<gene>
    <name evidence="3" type="ORF">GGR04_002822</name>
</gene>
<dbReference type="EMBL" id="JACIEK010000007">
    <property type="protein sequence ID" value="MBB3998967.1"/>
    <property type="molecule type" value="Genomic_DNA"/>
</dbReference>
<protein>
    <submittedName>
        <fullName evidence="3">Two-component system chemotaxis response regulator CheY</fullName>
    </submittedName>
</protein>
<dbReference type="AlphaFoldDB" id="A0A7W6MKF2"/>
<dbReference type="InterPro" id="IPR011006">
    <property type="entry name" value="CheY-like_superfamily"/>
</dbReference>
<dbReference type="GO" id="GO:0000160">
    <property type="term" value="P:phosphorelay signal transduction system"/>
    <property type="evidence" value="ECO:0007669"/>
    <property type="project" value="InterPro"/>
</dbReference>
<dbReference type="PROSITE" id="PS50110">
    <property type="entry name" value="RESPONSE_REGULATORY"/>
    <property type="match status" value="1"/>
</dbReference>
<evidence type="ECO:0000313" key="3">
    <source>
        <dbReference type="EMBL" id="MBB3998967.1"/>
    </source>
</evidence>
<keyword evidence="4" id="KW-1185">Reference proteome</keyword>
<dbReference type="InterPro" id="IPR001789">
    <property type="entry name" value="Sig_transdc_resp-reg_receiver"/>
</dbReference>
<dbReference type="RefSeq" id="WP_183200512.1">
    <property type="nucleotide sequence ID" value="NZ_JACIEK010000007.1"/>
</dbReference>
<evidence type="ECO:0000313" key="4">
    <source>
        <dbReference type="Proteomes" id="UP000542776"/>
    </source>
</evidence>
<dbReference type="Proteomes" id="UP000542776">
    <property type="component" value="Unassembled WGS sequence"/>
</dbReference>
<dbReference type="Gene3D" id="3.40.50.2300">
    <property type="match status" value="1"/>
</dbReference>
<comment type="caution">
    <text evidence="1">Lacks conserved residue(s) required for the propagation of feature annotation.</text>
</comment>
<name>A0A7W6MKF2_9HYPH</name>
<proteinExistence type="predicted"/>
<dbReference type="SMART" id="SM00448">
    <property type="entry name" value="REC"/>
    <property type="match status" value="1"/>
</dbReference>
<sequence length="132" mass="13901">MARAEMLRMMKCLVIDESSIVAKVATRILAGIEIETSGAFSLEEASAQLGSEPLPALVIVSASLVGMPVEKAVKALRAMPGGAKAAILVSIVETNLGVMTRAKRAGSDGFIFRPFDRASLLAWIEPFVKVAA</sequence>
<reference evidence="3 4" key="1">
    <citation type="submission" date="2020-08" db="EMBL/GenBank/DDBJ databases">
        <title>Genomic Encyclopedia of Type Strains, Phase IV (KMG-IV): sequencing the most valuable type-strain genomes for metagenomic binning, comparative biology and taxonomic classification.</title>
        <authorList>
            <person name="Goeker M."/>
        </authorList>
    </citation>
    <scope>NUCLEOTIDE SEQUENCE [LARGE SCALE GENOMIC DNA]</scope>
    <source>
        <strain evidence="3 4">DSM 102238</strain>
    </source>
</reference>
<dbReference type="SUPFAM" id="SSF52172">
    <property type="entry name" value="CheY-like"/>
    <property type="match status" value="1"/>
</dbReference>